<dbReference type="Proteomes" id="UP000836841">
    <property type="component" value="Chromosome 7"/>
</dbReference>
<dbReference type="EMBL" id="OU466863">
    <property type="protein sequence ID" value="CAH2078631.1"/>
    <property type="molecule type" value="Genomic_DNA"/>
</dbReference>
<dbReference type="PANTHER" id="PTHR31342">
    <property type="entry name" value="PROTEIN CHUP1, CHLOROPLASTIC"/>
    <property type="match status" value="1"/>
</dbReference>
<feature type="coiled-coil region" evidence="2">
    <location>
        <begin position="82"/>
        <end position="185"/>
    </location>
</feature>
<dbReference type="AlphaFoldDB" id="A0AAU9T325"/>
<feature type="compositionally biased region" description="Pro residues" evidence="3">
    <location>
        <begin position="310"/>
        <end position="348"/>
    </location>
</feature>
<name>A0AAU9T325_THLAR</name>
<feature type="region of interest" description="Disordered" evidence="3">
    <location>
        <begin position="1"/>
        <end position="61"/>
    </location>
</feature>
<proteinExistence type="predicted"/>
<evidence type="ECO:0000256" key="1">
    <source>
        <dbReference type="ARBA" id="ARBA00023054"/>
    </source>
</evidence>
<protein>
    <recommendedName>
        <fullName evidence="6">Protein CHUP1, chloroplastic</fullName>
    </recommendedName>
</protein>
<keyword evidence="5" id="KW-1185">Reference proteome</keyword>
<dbReference type="GO" id="GO:0055028">
    <property type="term" value="C:cortical microtubule"/>
    <property type="evidence" value="ECO:0007669"/>
    <property type="project" value="TreeGrafter"/>
</dbReference>
<evidence type="ECO:0000313" key="5">
    <source>
        <dbReference type="Proteomes" id="UP000836841"/>
    </source>
</evidence>
<gene>
    <name evidence="4" type="ORF">TAV2_LOCUS23774</name>
</gene>
<reference evidence="4 5" key="1">
    <citation type="submission" date="2022-03" db="EMBL/GenBank/DDBJ databases">
        <authorList>
            <person name="Nunn A."/>
            <person name="Chopra R."/>
            <person name="Nunn A."/>
            <person name="Contreras Garrido A."/>
        </authorList>
    </citation>
    <scope>NUCLEOTIDE SEQUENCE [LARGE SCALE GENOMIC DNA]</scope>
</reference>
<dbReference type="InterPro" id="IPR040265">
    <property type="entry name" value="CHUP1/IPGA1-like"/>
</dbReference>
<evidence type="ECO:0008006" key="6">
    <source>
        <dbReference type="Google" id="ProtNLM"/>
    </source>
</evidence>
<keyword evidence="1 2" id="KW-0175">Coiled coil</keyword>
<dbReference type="PANTHER" id="PTHR31342:SF18">
    <property type="entry name" value="OS01G0651932 PROTEIN"/>
    <property type="match status" value="1"/>
</dbReference>
<evidence type="ECO:0000256" key="2">
    <source>
        <dbReference type="SAM" id="Coils"/>
    </source>
</evidence>
<organism evidence="4 5">
    <name type="scientific">Thlaspi arvense</name>
    <name type="common">Field penny-cress</name>
    <dbReference type="NCBI Taxonomy" id="13288"/>
    <lineage>
        <taxon>Eukaryota</taxon>
        <taxon>Viridiplantae</taxon>
        <taxon>Streptophyta</taxon>
        <taxon>Embryophyta</taxon>
        <taxon>Tracheophyta</taxon>
        <taxon>Spermatophyta</taxon>
        <taxon>Magnoliopsida</taxon>
        <taxon>eudicotyledons</taxon>
        <taxon>Gunneridae</taxon>
        <taxon>Pentapetalae</taxon>
        <taxon>rosids</taxon>
        <taxon>malvids</taxon>
        <taxon>Brassicales</taxon>
        <taxon>Brassicaceae</taxon>
        <taxon>Thlaspideae</taxon>
        <taxon>Thlaspi</taxon>
    </lineage>
</organism>
<feature type="region of interest" description="Disordered" evidence="3">
    <location>
        <begin position="226"/>
        <end position="355"/>
    </location>
</feature>
<accession>A0AAU9T325</accession>
<feature type="compositionally biased region" description="Pro residues" evidence="3">
    <location>
        <begin position="27"/>
        <end position="41"/>
    </location>
</feature>
<evidence type="ECO:0000256" key="3">
    <source>
        <dbReference type="SAM" id="MobiDB-lite"/>
    </source>
</evidence>
<dbReference type="GO" id="GO:0072699">
    <property type="term" value="P:protein localization to cortical microtubule cytoskeleton"/>
    <property type="evidence" value="ECO:0007669"/>
    <property type="project" value="TreeGrafter"/>
</dbReference>
<feature type="compositionally biased region" description="Basic and acidic residues" evidence="3">
    <location>
        <begin position="250"/>
        <end position="261"/>
    </location>
</feature>
<evidence type="ECO:0000313" key="4">
    <source>
        <dbReference type="EMBL" id="CAH2078631.1"/>
    </source>
</evidence>
<sequence>MVAGKVRVTMGFHKSPSSKRKDMTSPLPLPLPPPPPPPLKPPSGSAGKPTNPVSNQKPGFTRSFGVYFPRASAQVHNASSRSSDQNGLVVELRRQVEELREREALLRTEVLELKLLRESVSVIPLLESKIAEKNGEIDDWRKETARLAEENERLRREIERSEELRRESERREKEMEAETVELRKLVSSSLRENDDHSLSVSQRFQGLMDVSAKSSLIRSLKRVGSMRNIPDPIPNQEHNKAASSGDADGDIYRKDEIERHSMSNSEELTESSLSTVRSRVPRVPKPPPKRSFSSNGLVDSTENRADPPPHRTNPPPPPPPPPPPLLQQPPPPSISKAPPPPPPPPPPKSLNIASAKVRRVPEVVEFYHSLMRRDSTNSRRDSTGGGNAAAEALLTSSNARDMIGEIENRSVYLLAIKTDVETQGDFIRFLIKEVENAAFSDIEDVVPFVKWLDDELSYLVDERAVLKHFEWPEQKADALREAAFCYFDLKKLISEASRFREDPRQPSGSALKKMQALFEKLEHGVYSLSRMKESAAAKFKSFQIPVDWMLETGITSQIKLASVKLAMKYMKRVSAELEAIGGGGPEEEELIVQGVRFAFRVHQFAGGFDAETMRAFQELRDKARSCHVQCQSQTHQHKLVFRSTPC</sequence>